<dbReference type="PANTHER" id="PTHR30613">
    <property type="entry name" value="UNCHARACTERIZED PROTEIN YBIU-RELATED"/>
    <property type="match status" value="1"/>
</dbReference>
<evidence type="ECO:0000313" key="2">
    <source>
        <dbReference type="EMBL" id="CRG89544.1"/>
    </source>
</evidence>
<reference evidence="2 3" key="1">
    <citation type="submission" date="2015-04" db="EMBL/GenBank/DDBJ databases">
        <authorList>
            <person name="Syromyatnikov M.Y."/>
            <person name="Popov V.N."/>
        </authorList>
    </citation>
    <scope>NUCLEOTIDE SEQUENCE [LARGE SCALE GENOMIC DNA]</scope>
    <source>
        <strain evidence="2">WF-38-12</strain>
    </source>
</reference>
<feature type="region of interest" description="Disordered" evidence="1">
    <location>
        <begin position="403"/>
        <end position="423"/>
    </location>
</feature>
<name>A0A0U1M1Z5_TALIS</name>
<evidence type="ECO:0000256" key="1">
    <source>
        <dbReference type="SAM" id="MobiDB-lite"/>
    </source>
</evidence>
<evidence type="ECO:0000313" key="3">
    <source>
        <dbReference type="Proteomes" id="UP000054383"/>
    </source>
</evidence>
<dbReference type="PANTHER" id="PTHR30613:SF1">
    <property type="entry name" value="DUF1479 DOMAIN PROTEIN (AFU_ORTHOLOGUE AFUA_5G09280)"/>
    <property type="match status" value="1"/>
</dbReference>
<dbReference type="AlphaFoldDB" id="A0A0U1M1Z5"/>
<dbReference type="STRING" id="28573.A0A0U1M1Z5"/>
<dbReference type="InterPro" id="IPR010856">
    <property type="entry name" value="Gig2-like"/>
</dbReference>
<dbReference type="Pfam" id="PF07350">
    <property type="entry name" value="Gig2-like"/>
    <property type="match status" value="1"/>
</dbReference>
<dbReference type="Gene3D" id="2.60.120.330">
    <property type="entry name" value="B-lactam Antibiotic, Isopenicillin N Synthase, Chain"/>
    <property type="match status" value="1"/>
</dbReference>
<proteinExistence type="predicted"/>
<accession>A0A0U1M1Z5</accession>
<evidence type="ECO:0008006" key="4">
    <source>
        <dbReference type="Google" id="ProtNLM"/>
    </source>
</evidence>
<dbReference type="Proteomes" id="UP000054383">
    <property type="component" value="Unassembled WGS sequence"/>
</dbReference>
<gene>
    <name evidence="2" type="ORF">PISL3812_06580</name>
</gene>
<dbReference type="InterPro" id="IPR027443">
    <property type="entry name" value="IPNS-like_sf"/>
</dbReference>
<dbReference type="SUPFAM" id="SSF51197">
    <property type="entry name" value="Clavaminate synthase-like"/>
    <property type="match status" value="1"/>
</dbReference>
<dbReference type="OrthoDB" id="8249012at2759"/>
<keyword evidence="3" id="KW-1185">Reference proteome</keyword>
<dbReference type="OMA" id="FRSYQGW"/>
<dbReference type="EMBL" id="CVMT01000006">
    <property type="protein sequence ID" value="CRG89544.1"/>
    <property type="molecule type" value="Genomic_DNA"/>
</dbReference>
<sequence>MQATSNRGEGSSSIATAFASLSTAEVALPPRFVDLKRNLIKGHEEAVLAGWNRLLQQRLAPDKLAKLDSSIIPEVEYATIVRNGGLLPKDVEQELRKCGTIVVRGLVDANQALDWKQQIRDYVQANPQTKGFPAGNIQVYELYWSKAQIEARSHANMLLTQIALNRVWTAEPQDPVDLEIPLTYCDRLRMRTPGDKSFNLGPHLDGGSLERWEDPEYFKCYSNILRGDWENHDPFDITHRLKAIVDMYKGPGGCSVFRSYQGWLSLSDCAAGSGTLCVMPDLTASTAYTILRPFVKPDANGTDWTIDLDGPDFQGAAMGKGQELTVKDHPHLNPHGFVSIPRVRPGDAVFWHCDVAHMVEAEHRGNSDSSALYIPSLPLCDVNSKYVKDQKDSFLQGLPPLDFPGGVGESQHAQRGGAEDISSGAGRRAMGLERFELGFQTTVGQKEAVQSANAILGFA</sequence>
<protein>
    <recommendedName>
        <fullName evidence="4">DUF1479 domain protein</fullName>
    </recommendedName>
</protein>
<organism evidence="2 3">
    <name type="scientific">Talaromyces islandicus</name>
    <name type="common">Penicillium islandicum</name>
    <dbReference type="NCBI Taxonomy" id="28573"/>
    <lineage>
        <taxon>Eukaryota</taxon>
        <taxon>Fungi</taxon>
        <taxon>Dikarya</taxon>
        <taxon>Ascomycota</taxon>
        <taxon>Pezizomycotina</taxon>
        <taxon>Eurotiomycetes</taxon>
        <taxon>Eurotiomycetidae</taxon>
        <taxon>Eurotiales</taxon>
        <taxon>Trichocomaceae</taxon>
        <taxon>Talaromyces</taxon>
        <taxon>Talaromyces sect. Islandici</taxon>
    </lineage>
</organism>